<evidence type="ECO:0000256" key="2">
    <source>
        <dbReference type="SAM" id="Phobius"/>
    </source>
</evidence>
<protein>
    <submittedName>
        <fullName evidence="4">Isopeptide-forming domain-containing fimbrial protein</fullName>
    </submittedName>
</protein>
<evidence type="ECO:0000313" key="4">
    <source>
        <dbReference type="EMBL" id="QBE48408.1"/>
    </source>
</evidence>
<dbReference type="AlphaFoldDB" id="A0A4P6KEP5"/>
<keyword evidence="5" id="KW-1185">Reference proteome</keyword>
<dbReference type="NCBIfam" id="TIGR04226">
    <property type="entry name" value="RrgB_K2N_iso_D2"/>
    <property type="match status" value="1"/>
</dbReference>
<dbReference type="Pfam" id="PF16555">
    <property type="entry name" value="GramPos_pilinD1"/>
    <property type="match status" value="1"/>
</dbReference>
<feature type="transmembrane region" description="Helical" evidence="2">
    <location>
        <begin position="803"/>
        <end position="826"/>
    </location>
</feature>
<dbReference type="GO" id="GO:0005975">
    <property type="term" value="P:carbohydrate metabolic process"/>
    <property type="evidence" value="ECO:0007669"/>
    <property type="project" value="UniProtKB-ARBA"/>
</dbReference>
<dbReference type="Gene3D" id="2.60.40.10">
    <property type="entry name" value="Immunoglobulins"/>
    <property type="match status" value="2"/>
</dbReference>
<proteinExistence type="predicted"/>
<dbReference type="Proteomes" id="UP000289260">
    <property type="component" value="Chromosome"/>
</dbReference>
<feature type="region of interest" description="Disordered" evidence="1">
    <location>
        <begin position="334"/>
        <end position="354"/>
    </location>
</feature>
<evidence type="ECO:0000256" key="1">
    <source>
        <dbReference type="SAM" id="MobiDB-lite"/>
    </source>
</evidence>
<dbReference type="NCBIfam" id="TIGR01167">
    <property type="entry name" value="LPXTG_anchor"/>
    <property type="match status" value="1"/>
</dbReference>
<name>A0A4P6KEP5_9MICO</name>
<keyword evidence="2" id="KW-1133">Transmembrane helix</keyword>
<organism evidence="4 5">
    <name type="scientific">Leucobacter triazinivorans</name>
    <dbReference type="NCBI Taxonomy" id="1784719"/>
    <lineage>
        <taxon>Bacteria</taxon>
        <taxon>Bacillati</taxon>
        <taxon>Actinomycetota</taxon>
        <taxon>Actinomycetes</taxon>
        <taxon>Micrococcales</taxon>
        <taxon>Microbacteriaceae</taxon>
        <taxon>Leucobacter</taxon>
    </lineage>
</organism>
<keyword evidence="2" id="KW-0812">Transmembrane</keyword>
<sequence>MGTRHGARGPDPQYPGEDSARPRRRARSRLLERGDREQSVLALRLGTTRCRHSAQRHGRRRHRSIRCGRRTGAARRLPDRQGGRVRQLRAARVQLLGGHGRLRLARVPGSGWRARRVPADLAEPCAGRRCLPRRRGSGHRHAVHRLAPGAGRLRARRARRPGRVQLAGGSAAVLGLCDRRAHVRRLRYRRRNGRDQRCIDAGLRHDTEGHRARCAEHGLPRRGRCRFRPGRLVGRAAARSWRNAARAHARGTTQVAARRYLIPLVPPPPWIPPWCPPNEKEYKLSKFRRRTLAAAVGVIATALVLTGSPAVFADDQTIDPQAVGSLSIHKHITPESGSAVGDGTELTPGPDADPLAGVEFRVRQVEGIDLATNAGQRSASQLASTFAGNPSAITAGGYTLGADRTPAQPTTDAAGLQYFGDLPVGVYLVEEVGTPSQVNGEDVVVTPAAPFIVTVPITVDDGAGGTSWLYDVHVYPKNSITSASKTVVDGDVAKIGDVLTWGITGTIGGSPVDLDGDGSISGPYEEFNIARYTIVDPLDSRLEYVTTPAYSVQIVDPAGVVAAETLTEGDDFTFTAPAAGNDNTLMVDFTPDGLQKMMVRHGHHVVLTFSTRITGLGSVENVAQIWPDGFDIDWQPGEPGGPVTTNPSETKFGGVMVLKTNDAQPAAALPGAKFEVYTEVDGDGRPVAASKVVIDDGAAGVSQWETAADGTLTIDGLRHSDWAGNAQVVDTDGDDEISDEEGFVQYYLVEVVAPSVNGVDYSLLPMPVPFTVTGEASTDPAQPDLTVVNVPKNAGFSLPLTGGAGMTLIIVLGALLVAGGAASFLVTQARRRSKNTEQVASALL</sequence>
<evidence type="ECO:0000313" key="5">
    <source>
        <dbReference type="Proteomes" id="UP000289260"/>
    </source>
</evidence>
<dbReference type="InterPro" id="IPR013783">
    <property type="entry name" value="Ig-like_fold"/>
</dbReference>
<reference evidence="4 5" key="1">
    <citation type="submission" date="2019-02" db="EMBL/GenBank/DDBJ databases">
        <authorList>
            <person name="Sun L."/>
            <person name="Pan D."/>
            <person name="Wu X."/>
        </authorList>
    </citation>
    <scope>NUCLEOTIDE SEQUENCE [LARGE SCALE GENOMIC DNA]</scope>
    <source>
        <strain evidence="4 5">JW-1</strain>
    </source>
</reference>
<dbReference type="InterPro" id="IPR048052">
    <property type="entry name" value="FM1-like"/>
</dbReference>
<dbReference type="KEGG" id="ltr:EVS81_05775"/>
<dbReference type="InterPro" id="IPR026466">
    <property type="entry name" value="Fim_isopep_form_D2_dom"/>
</dbReference>
<keyword evidence="2" id="KW-0472">Membrane</keyword>
<gene>
    <name evidence="4" type="ORF">EVS81_05775</name>
</gene>
<feature type="domain" description="Gram-positive pilin subunit D1 N-terminal" evidence="3">
    <location>
        <begin position="325"/>
        <end position="479"/>
    </location>
</feature>
<dbReference type="InterPro" id="IPR032364">
    <property type="entry name" value="GramPos_pilinD1_N"/>
</dbReference>
<evidence type="ECO:0000259" key="3">
    <source>
        <dbReference type="Pfam" id="PF16555"/>
    </source>
</evidence>
<dbReference type="Gene3D" id="2.60.40.740">
    <property type="match status" value="1"/>
</dbReference>
<dbReference type="EMBL" id="CP035806">
    <property type="protein sequence ID" value="QBE48408.1"/>
    <property type="molecule type" value="Genomic_DNA"/>
</dbReference>
<accession>A0A4P6KEP5</accession>
<dbReference type="OrthoDB" id="3199332at2"/>
<dbReference type="NCBIfam" id="NF033902">
    <property type="entry name" value="iso_D2_wall_anc"/>
    <property type="match status" value="1"/>
</dbReference>
<feature type="region of interest" description="Disordered" evidence="1">
    <location>
        <begin position="1"/>
        <end position="35"/>
    </location>
</feature>